<dbReference type="Proteomes" id="UP000297983">
    <property type="component" value="Unassembled WGS sequence"/>
</dbReference>
<name>A0A4V3ITP4_9MICO</name>
<accession>A0A4V3ITP4</accession>
<evidence type="ECO:0000313" key="1">
    <source>
        <dbReference type="EMBL" id="TFD68171.1"/>
    </source>
</evidence>
<protein>
    <submittedName>
        <fullName evidence="1">Uncharacterized protein</fullName>
    </submittedName>
</protein>
<comment type="caution">
    <text evidence="1">The sequence shown here is derived from an EMBL/GenBank/DDBJ whole genome shotgun (WGS) entry which is preliminary data.</text>
</comment>
<dbReference type="RefSeq" id="WP_134552565.1">
    <property type="nucleotide sequence ID" value="NZ_SOHL01000027.1"/>
</dbReference>
<evidence type="ECO:0000313" key="2">
    <source>
        <dbReference type="Proteomes" id="UP000297983"/>
    </source>
</evidence>
<dbReference type="EMBL" id="SOHL01000027">
    <property type="protein sequence ID" value="TFD68171.1"/>
    <property type="molecule type" value="Genomic_DNA"/>
</dbReference>
<organism evidence="1 2">
    <name type="scientific">Cryobacterium gelidum</name>
    <dbReference type="NCBI Taxonomy" id="1259164"/>
    <lineage>
        <taxon>Bacteria</taxon>
        <taxon>Bacillati</taxon>
        <taxon>Actinomycetota</taxon>
        <taxon>Actinomycetes</taxon>
        <taxon>Micrococcales</taxon>
        <taxon>Microbacteriaceae</taxon>
        <taxon>Cryobacterium</taxon>
    </lineage>
</organism>
<reference evidence="1 2" key="1">
    <citation type="submission" date="2019-03" db="EMBL/GenBank/DDBJ databases">
        <title>Genomics of glacier-inhabiting Cryobacterium strains.</title>
        <authorList>
            <person name="Liu Q."/>
            <person name="Xin Y.-H."/>
        </authorList>
    </citation>
    <scope>NUCLEOTIDE SEQUENCE [LARGE SCALE GENOMIC DNA]</scope>
    <source>
        <strain evidence="1 2">Hz16</strain>
    </source>
</reference>
<keyword evidence="2" id="KW-1185">Reference proteome</keyword>
<dbReference type="AlphaFoldDB" id="A0A4V3ITP4"/>
<gene>
    <name evidence="1" type="ORF">E3T50_13385</name>
</gene>
<sequence>MTIPQEQFDDLLSRTALAALFYYPEVAVDDDGRNLQNDIAYCLEPVAGIGDEDAERLRVAVGRVITNPTAHRSELLALVIELAPPPAA</sequence>
<proteinExistence type="predicted"/>